<dbReference type="EMBL" id="JASXSV010000020">
    <property type="protein sequence ID" value="MDP0589778.1"/>
    <property type="molecule type" value="Genomic_DNA"/>
</dbReference>
<feature type="region of interest" description="Disordered" evidence="1">
    <location>
        <begin position="404"/>
        <end position="433"/>
    </location>
</feature>
<sequence>MKTALHTQLDSHRVENNIKQVGLSLVEMMISALLSVVVIQGMFEVFFANLQSSSYSETRAQAQTSAQRALDMLGRDIREAGSGSVRVGVGGYNLYPNESFSGATTRKTNTLLNSCQAHCDGSDSCKGFSWGSGYLSSGTHDGDCRLSYGATLRRGAPAWITYQKVENTLFYRGLCDGEFCTDEGGGNQSDAVAPVLDPGYNSDCTGVYVEGAIVNRYFIDTTAEGEKGLFCKSFNTDGSPRGDGHLMVEGVEQLQVLYGYADGGGRVVTSYREADDIVNWGFVKGVKVGILVGGGNQIGRGVIRNRSYNVLGSTTLSINDKEPRYVYTMTQSLFATKQDNSWRERVYSESGQDEAPDIPEPTPEPPEVPPLDCSDPDTADPSLCPADPSDEIVNLFQEMVDFTCNGGPEPSTPIPAGLDIRCPDVPDPDADPN</sequence>
<comment type="caution">
    <text evidence="3">The sequence shown here is derived from an EMBL/GenBank/DDBJ whole genome shotgun (WGS) entry which is preliminary data.</text>
</comment>
<organism evidence="3 4">
    <name type="scientific">Candidatus Endonucleibacter bathymodioli</name>
    <dbReference type="NCBI Taxonomy" id="539814"/>
    <lineage>
        <taxon>Bacteria</taxon>
        <taxon>Pseudomonadati</taxon>
        <taxon>Pseudomonadota</taxon>
        <taxon>Gammaproteobacteria</taxon>
        <taxon>Oceanospirillales</taxon>
        <taxon>Endozoicomonadaceae</taxon>
        <taxon>Candidatus Endonucleibacter</taxon>
    </lineage>
</organism>
<name>A0AA90NMZ3_9GAMM</name>
<evidence type="ECO:0000313" key="3">
    <source>
        <dbReference type="EMBL" id="MDP0589778.1"/>
    </source>
</evidence>
<dbReference type="GO" id="GO:0043683">
    <property type="term" value="P:type IV pilus assembly"/>
    <property type="evidence" value="ECO:0007669"/>
    <property type="project" value="InterPro"/>
</dbReference>
<keyword evidence="2" id="KW-0812">Transmembrane</keyword>
<dbReference type="AlphaFoldDB" id="A0AA90NMZ3"/>
<evidence type="ECO:0000256" key="2">
    <source>
        <dbReference type="SAM" id="Phobius"/>
    </source>
</evidence>
<feature type="transmembrane region" description="Helical" evidence="2">
    <location>
        <begin position="21"/>
        <end position="43"/>
    </location>
</feature>
<feature type="compositionally biased region" description="Pro residues" evidence="1">
    <location>
        <begin position="358"/>
        <end position="369"/>
    </location>
</feature>
<reference evidence="3 4" key="1">
    <citation type="journal article" date="2023" name="bioRxiv">
        <title>An intranuclear bacterial parasite of deep-sea mussels expresses apoptosis inhibitors acquired from its host.</title>
        <authorList>
            <person name="Gonzalez Porras M.A."/>
            <person name="Assie A."/>
            <person name="Tietjen M."/>
            <person name="Violette M."/>
            <person name="Kleiner M."/>
            <person name="Gruber-Vodicka H."/>
            <person name="Dubilier N."/>
            <person name="Leisch N."/>
        </authorList>
    </citation>
    <scope>NUCLEOTIDE SEQUENCE [LARGE SCALE GENOMIC DNA]</scope>
    <source>
        <strain evidence="3">IAP13</strain>
    </source>
</reference>
<keyword evidence="2" id="KW-0472">Membrane</keyword>
<gene>
    <name evidence="3" type="ORF">QS748_11545</name>
</gene>
<accession>A0AA90NMZ3</accession>
<feature type="region of interest" description="Disordered" evidence="1">
    <location>
        <begin position="340"/>
        <end position="389"/>
    </location>
</feature>
<protein>
    <submittedName>
        <fullName evidence="3">PilW family protein</fullName>
    </submittedName>
</protein>
<evidence type="ECO:0000256" key="1">
    <source>
        <dbReference type="SAM" id="MobiDB-lite"/>
    </source>
</evidence>
<dbReference type="Pfam" id="PF16074">
    <property type="entry name" value="PilW"/>
    <property type="match status" value="1"/>
</dbReference>
<dbReference type="Proteomes" id="UP001178148">
    <property type="component" value="Unassembled WGS sequence"/>
</dbReference>
<keyword evidence="2" id="KW-1133">Transmembrane helix</keyword>
<proteinExistence type="predicted"/>
<evidence type="ECO:0000313" key="4">
    <source>
        <dbReference type="Proteomes" id="UP001178148"/>
    </source>
</evidence>
<keyword evidence="4" id="KW-1185">Reference proteome</keyword>
<dbReference type="InterPro" id="IPR032092">
    <property type="entry name" value="PilW"/>
</dbReference>